<dbReference type="PANTHER" id="PTHR47962">
    <property type="entry name" value="ATP-DEPENDENT HELICASE LHR-RELATED-RELATED"/>
    <property type="match status" value="1"/>
</dbReference>
<evidence type="ECO:0000256" key="3">
    <source>
        <dbReference type="SAM" id="Coils"/>
    </source>
</evidence>
<name>A0ABP9Q7G2_9PSEU</name>
<dbReference type="GO" id="GO:0004386">
    <property type="term" value="F:helicase activity"/>
    <property type="evidence" value="ECO:0007669"/>
    <property type="project" value="UniProtKB-KW"/>
</dbReference>
<dbReference type="InterPro" id="IPR027417">
    <property type="entry name" value="P-loop_NTPase"/>
</dbReference>
<dbReference type="EMBL" id="BAABJP010000010">
    <property type="protein sequence ID" value="GAA5155844.1"/>
    <property type="molecule type" value="Genomic_DNA"/>
</dbReference>
<evidence type="ECO:0000259" key="5">
    <source>
        <dbReference type="PROSITE" id="PS51194"/>
    </source>
</evidence>
<dbReference type="InterPro" id="IPR001650">
    <property type="entry name" value="Helicase_C-like"/>
</dbReference>
<dbReference type="InterPro" id="IPR018973">
    <property type="entry name" value="MZB"/>
</dbReference>
<dbReference type="InterPro" id="IPR011545">
    <property type="entry name" value="DEAD/DEAH_box_helicase_dom"/>
</dbReference>
<gene>
    <name evidence="6" type="ORF">GCM10023321_30200</name>
</gene>
<dbReference type="Proteomes" id="UP001428817">
    <property type="component" value="Unassembled WGS sequence"/>
</dbReference>
<accession>A0ABP9Q7G2</accession>
<reference evidence="7" key="1">
    <citation type="journal article" date="2019" name="Int. J. Syst. Evol. Microbiol.">
        <title>The Global Catalogue of Microorganisms (GCM) 10K type strain sequencing project: providing services to taxonomists for standard genome sequencing and annotation.</title>
        <authorList>
            <consortium name="The Broad Institute Genomics Platform"/>
            <consortium name="The Broad Institute Genome Sequencing Center for Infectious Disease"/>
            <person name="Wu L."/>
            <person name="Ma J."/>
        </authorList>
    </citation>
    <scope>NUCLEOTIDE SEQUENCE [LARGE SCALE GENOMIC DNA]</scope>
    <source>
        <strain evidence="7">JCM 18303</strain>
    </source>
</reference>
<dbReference type="SUPFAM" id="SSF52540">
    <property type="entry name" value="P-loop containing nucleoside triphosphate hydrolases"/>
    <property type="match status" value="2"/>
</dbReference>
<evidence type="ECO:0000313" key="6">
    <source>
        <dbReference type="EMBL" id="GAA5155844.1"/>
    </source>
</evidence>
<sequence length="1721" mass="191929">MDAFGVLGEVLDDYESFVRGFLNIRDPDVFKTVEREIENGLLWPEPWLALNPAFESGGSVGDLVDAGLLHPACSEIFRQRTDTDPVGSELRFHKHQADAIRVATRRESYVLTTGTGSGKSLSYIVPIVDRVLHDGPGRGVRAIIVYPMNALANSQRGELEKFLSKDRPRVSFKRYTGQESRAERDVILDSPPDILLTNYMMLELMLTRPRERQRLITSAENLSFLVLDELHTYRGRQGADVAMLVRRLRAAVRGDQLQCIGTSATLAGPGSPAEQRTEVAALATRLFGTPIAAASVIGESLRRATVGEADLTRLARRVTSVPPAAHAALRHDDLAIWIERVFGLREDGEGHLARQSPTRLRDAAVTLATDTGLDHAVCEKALRDTLLAGSRARGADGRALFAFKLHQFIGKGDTAYVTLDRPDRRYLTTRYQRSAPVEPPGQPLFPLAFCRECGQDFLVVNREQGGELFTPRLLSGGAGDPAHATGLLLILSSDWPDTSSVELLDLVPDDWVVEFGGSRELDKPRRSRLPEGMRVNNSGARTAEGIPVAFFETLHFCPCCKTSYESTGQSEFSRVASLGTEGRASAVSVLSQAVMRTLRGATDLDEDARKFLAFSDNRQDASLQAGHFNDFVLVGLIRSAVYRAVARQQERFPDEPLTDDELGRRVIECLNVSLADYARNPDVEYAAEQRVAKALRESVAYRVWADLRRGWRITMPNLEQTGQLKLAYASLNRLAVDEDKWASAGQPLAGADPETRQLIMQTLLDEMRRHICIESEYLTEERYEAIRRASQEWLRAPWTLTDEQGVYAATCYPGTRPKGLPGIGRDLYLSGLGLYGRWLRRPDRFPLHPHPVAVADADTIIGSLLTTMAKVGLLARVEERHRRVGYRIQAGMIEWWAGEGQHRAPDLMRGNNTEGRVNPYFRRFYAETAGGLAGLEAHEHTAQVAPEVRQERERRFSTADLPVLYCSPTMELGVDIRSLNVVGMRNVPPTPANYAQRSGRAGRSGQPAVVLTYCATGSAHDNYYFGRSQDMVAGAVAPPRLELGNQDLVRAHAHAIWLVQTGLDLKSSMVELIDVELPGQPLHDEVTSKIFNQAATTRATSAVRTVLRATPEVVAAPWWRDRWIEETISQAPSRFQQALDRWRGLYQEARNELDSANEVLKTIGASEPAKRRARGQISEARAALDLLRGEIDDVNQGDFYPYRYFASEGFLPGYSFPRLPLAAFIPAERRTAHGQGDYVQRPRFLAISEFGPGAFIYHEGARYEVNRVSLPAREDGTGVNLTEIDRCEACGYLNEGNGPTGYGECEHCGSTELAKMTAMMRLLAVKTRRRDRISADEEERQRAGHEITTAIRFEPHGERSSKLTSTLVDADGRTLAELNYGDTALIRRMNVGLRRRKDKAEHGYLLDTVEGKWARAVDQNTASDSDGRIQRVVPYVQDHRNALLIKLAARVPVEQRMAAMYALKRAVEAEFQLESNELAVEPMPGRIRPHAWSVLLMYEAAEGGAGVLRRLATEDGPMRRVARRAIRLLHYDADTGNDLGKAEHATELCAQACYDCLLSYSNQWDHQALDRHCVIGLLQELSTASVKLGGVRGEDRAELLARLEKGCTWLEQRFLHYLNEGGYRLPDESQELIDGFYVRPDFAYRTSARDVAIFVDGPVHDYNHQTEKDRAAQSRLEDEAGWLVLRFHHEDDRSPACGEQPSWRELVTANPSVFGPGREHV</sequence>
<dbReference type="CDD" id="cd17923">
    <property type="entry name" value="DEXHc_Hrq1-like"/>
    <property type="match status" value="1"/>
</dbReference>
<dbReference type="Gene3D" id="3.40.50.300">
    <property type="entry name" value="P-loop containing nucleotide triphosphate hydrolases"/>
    <property type="match status" value="2"/>
</dbReference>
<keyword evidence="1" id="KW-0547">Nucleotide-binding</keyword>
<organism evidence="6 7">
    <name type="scientific">Pseudonocardia eucalypti</name>
    <dbReference type="NCBI Taxonomy" id="648755"/>
    <lineage>
        <taxon>Bacteria</taxon>
        <taxon>Bacillati</taxon>
        <taxon>Actinomycetota</taxon>
        <taxon>Actinomycetes</taxon>
        <taxon>Pseudonocardiales</taxon>
        <taxon>Pseudonocardiaceae</taxon>
        <taxon>Pseudonocardia</taxon>
    </lineage>
</organism>
<dbReference type="InterPro" id="IPR014001">
    <property type="entry name" value="Helicase_ATP-bd"/>
</dbReference>
<dbReference type="Pfam" id="PF00271">
    <property type="entry name" value="Helicase_C"/>
    <property type="match status" value="1"/>
</dbReference>
<evidence type="ECO:0000256" key="1">
    <source>
        <dbReference type="ARBA" id="ARBA00022741"/>
    </source>
</evidence>
<dbReference type="SMART" id="SM00490">
    <property type="entry name" value="HELICc"/>
    <property type="match status" value="1"/>
</dbReference>
<feature type="coiled-coil region" evidence="3">
    <location>
        <begin position="1139"/>
        <end position="1190"/>
    </location>
</feature>
<keyword evidence="6" id="KW-0378">Hydrolase</keyword>
<comment type="caution">
    <text evidence="6">The sequence shown here is derived from an EMBL/GenBank/DDBJ whole genome shotgun (WGS) entry which is preliminary data.</text>
</comment>
<evidence type="ECO:0000256" key="2">
    <source>
        <dbReference type="ARBA" id="ARBA00022840"/>
    </source>
</evidence>
<keyword evidence="6" id="KW-0347">Helicase</keyword>
<keyword evidence="2" id="KW-0067">ATP-binding</keyword>
<dbReference type="InterPro" id="IPR052511">
    <property type="entry name" value="ATP-dep_Helicase"/>
</dbReference>
<dbReference type="PANTHER" id="PTHR47962:SF5">
    <property type="entry name" value="ATP-DEPENDENT HELICASE LHR-RELATED"/>
    <property type="match status" value="1"/>
</dbReference>
<keyword evidence="3" id="KW-0175">Coiled coil</keyword>
<dbReference type="Pfam" id="PF00270">
    <property type="entry name" value="DEAD"/>
    <property type="match status" value="1"/>
</dbReference>
<feature type="domain" description="Helicase C-terminal" evidence="5">
    <location>
        <begin position="846"/>
        <end position="1049"/>
    </location>
</feature>
<dbReference type="Pfam" id="PF09369">
    <property type="entry name" value="MZB"/>
    <property type="match status" value="1"/>
</dbReference>
<keyword evidence="7" id="KW-1185">Reference proteome</keyword>
<dbReference type="SMART" id="SM00487">
    <property type="entry name" value="DEXDc"/>
    <property type="match status" value="1"/>
</dbReference>
<proteinExistence type="predicted"/>
<dbReference type="PROSITE" id="PS51192">
    <property type="entry name" value="HELICASE_ATP_BIND_1"/>
    <property type="match status" value="1"/>
</dbReference>
<protein>
    <submittedName>
        <fullName evidence="6">DEAD/DEAH box helicase</fullName>
    </submittedName>
</protein>
<evidence type="ECO:0000313" key="7">
    <source>
        <dbReference type="Proteomes" id="UP001428817"/>
    </source>
</evidence>
<dbReference type="RefSeq" id="WP_185064055.1">
    <property type="nucleotide sequence ID" value="NZ_BAABJP010000010.1"/>
</dbReference>
<feature type="domain" description="Helicase ATP-binding" evidence="4">
    <location>
        <begin position="100"/>
        <end position="266"/>
    </location>
</feature>
<dbReference type="PROSITE" id="PS51194">
    <property type="entry name" value="HELICASE_CTER"/>
    <property type="match status" value="1"/>
</dbReference>
<evidence type="ECO:0000259" key="4">
    <source>
        <dbReference type="PROSITE" id="PS51192"/>
    </source>
</evidence>